<proteinExistence type="predicted"/>
<keyword evidence="3" id="KW-1185">Reference proteome</keyword>
<gene>
    <name evidence="2" type="ORF">NYZ99_04555</name>
</gene>
<accession>A0ABY5YBL9</accession>
<evidence type="ECO:0000313" key="2">
    <source>
        <dbReference type="EMBL" id="UWX55712.1"/>
    </source>
</evidence>
<reference evidence="2" key="1">
    <citation type="submission" date="2022-09" db="EMBL/GenBank/DDBJ databases">
        <title>Maribacter litopenaei sp. nov., isolated from the intestinal tract of the Pacific White Shrimp, Litopenaeus vannamei.</title>
        <authorList>
            <person name="Kim S.Y."/>
            <person name="Hwang C.Y."/>
        </authorList>
    </citation>
    <scope>NUCLEOTIDE SEQUENCE</scope>
    <source>
        <strain evidence="2">HL-LV01</strain>
    </source>
</reference>
<dbReference type="RefSeq" id="WP_260573911.1">
    <property type="nucleotide sequence ID" value="NZ_CP104205.1"/>
</dbReference>
<protein>
    <submittedName>
        <fullName evidence="2">Uncharacterized protein</fullName>
    </submittedName>
</protein>
<dbReference type="Proteomes" id="UP001059209">
    <property type="component" value="Chromosome"/>
</dbReference>
<evidence type="ECO:0000256" key="1">
    <source>
        <dbReference type="SAM" id="MobiDB-lite"/>
    </source>
</evidence>
<dbReference type="EMBL" id="CP104205">
    <property type="protein sequence ID" value="UWX55712.1"/>
    <property type="molecule type" value="Genomic_DNA"/>
</dbReference>
<name>A0ABY5YBL9_9FLAO</name>
<organism evidence="2 3">
    <name type="scientific">Maribacter litopenaei</name>
    <dbReference type="NCBI Taxonomy" id="2976127"/>
    <lineage>
        <taxon>Bacteria</taxon>
        <taxon>Pseudomonadati</taxon>
        <taxon>Bacteroidota</taxon>
        <taxon>Flavobacteriia</taxon>
        <taxon>Flavobacteriales</taxon>
        <taxon>Flavobacteriaceae</taxon>
        <taxon>Maribacter</taxon>
    </lineage>
</organism>
<feature type="compositionally biased region" description="Low complexity" evidence="1">
    <location>
        <begin position="27"/>
        <end position="44"/>
    </location>
</feature>
<evidence type="ECO:0000313" key="3">
    <source>
        <dbReference type="Proteomes" id="UP001059209"/>
    </source>
</evidence>
<sequence length="80" mass="8377">MEHLEAWEQVGATVPVEVIARAEVVRGGNYSSGRSSSGGSYRSSEVVPQGLREAVDHPVAAGHPEVVGHPVGVATNQFNI</sequence>
<feature type="region of interest" description="Disordered" evidence="1">
    <location>
        <begin position="27"/>
        <end position="51"/>
    </location>
</feature>